<comment type="caution">
    <text evidence="1">The sequence shown here is derived from an EMBL/GenBank/DDBJ whole genome shotgun (WGS) entry which is preliminary data.</text>
</comment>
<dbReference type="RefSeq" id="WP_045336870.1">
    <property type="nucleotide sequence ID" value="NZ_JAVDKS010000021.1"/>
</dbReference>
<dbReference type="EMBL" id="JAVDKS010000021">
    <property type="protein sequence ID" value="MDQ2259524.1"/>
    <property type="molecule type" value="Genomic_DNA"/>
</dbReference>
<reference evidence="1 2" key="1">
    <citation type="submission" date="2023-08" db="EMBL/GenBank/DDBJ databases">
        <authorList>
            <person name="Dale J."/>
        </authorList>
    </citation>
    <scope>NUCLEOTIDE SEQUENCE [LARGE SCALE GENOMIC DNA]</scope>
    <source>
        <strain evidence="1 2">2023EL-00788</strain>
    </source>
</reference>
<protein>
    <submittedName>
        <fullName evidence="1">Plasmid mobilization relaxosome protein MobC</fullName>
    </submittedName>
</protein>
<dbReference type="InterPro" id="IPR053842">
    <property type="entry name" value="NikA-like"/>
</dbReference>
<proteinExistence type="predicted"/>
<gene>
    <name evidence="1" type="primary">mobC</name>
    <name evidence="1" type="ORF">RBJ67_25685</name>
</gene>
<dbReference type="Pfam" id="PF21983">
    <property type="entry name" value="NikA-like"/>
    <property type="match status" value="1"/>
</dbReference>
<dbReference type="Proteomes" id="UP001225042">
    <property type="component" value="Unassembled WGS sequence"/>
</dbReference>
<organism evidence="1 2">
    <name type="scientific">Enterobacter soli</name>
    <dbReference type="NCBI Taxonomy" id="885040"/>
    <lineage>
        <taxon>Bacteria</taxon>
        <taxon>Pseudomonadati</taxon>
        <taxon>Pseudomonadota</taxon>
        <taxon>Gammaproteobacteria</taxon>
        <taxon>Enterobacterales</taxon>
        <taxon>Enterobacteriaceae</taxon>
        <taxon>Enterobacter</taxon>
    </lineage>
</organism>
<accession>A0AAW8HEX2</accession>
<sequence>MARPTKTESEKLTERVAFRVTLATKNEYELRLAKSGLSKSDFFRECVMTDRTEIIVPAPVTGDMRESLRLLSNIANNCNQIAHALNIANQAGLISDALVETVLSKVSALLETAKSQRK</sequence>
<keyword evidence="2" id="KW-1185">Reference proteome</keyword>
<name>A0AAW8HEX2_9ENTR</name>
<dbReference type="AlphaFoldDB" id="A0AAW8HEX2"/>
<evidence type="ECO:0000313" key="1">
    <source>
        <dbReference type="EMBL" id="MDQ2259524.1"/>
    </source>
</evidence>
<evidence type="ECO:0000313" key="2">
    <source>
        <dbReference type="Proteomes" id="UP001225042"/>
    </source>
</evidence>